<keyword evidence="1" id="KW-0812">Transmembrane</keyword>
<dbReference type="AlphaFoldDB" id="A0A8J8NIT2"/>
<organism evidence="3 4">
    <name type="scientific">Halteria grandinella</name>
    <dbReference type="NCBI Taxonomy" id="5974"/>
    <lineage>
        <taxon>Eukaryota</taxon>
        <taxon>Sar</taxon>
        <taxon>Alveolata</taxon>
        <taxon>Ciliophora</taxon>
        <taxon>Intramacronucleata</taxon>
        <taxon>Spirotrichea</taxon>
        <taxon>Stichotrichia</taxon>
        <taxon>Sporadotrichida</taxon>
        <taxon>Halteriidae</taxon>
        <taxon>Halteria</taxon>
    </lineage>
</organism>
<proteinExistence type="predicted"/>
<evidence type="ECO:0000313" key="3">
    <source>
        <dbReference type="EMBL" id="TNV75961.1"/>
    </source>
</evidence>
<feature type="transmembrane region" description="Helical" evidence="1">
    <location>
        <begin position="120"/>
        <end position="145"/>
    </location>
</feature>
<protein>
    <submittedName>
        <fullName evidence="3">Uncharacterized protein</fullName>
    </submittedName>
</protein>
<keyword evidence="1" id="KW-1133">Transmembrane helix</keyword>
<gene>
    <name evidence="3" type="ORF">FGO68_gene2649</name>
</gene>
<evidence type="ECO:0000256" key="2">
    <source>
        <dbReference type="SAM" id="SignalP"/>
    </source>
</evidence>
<feature type="chain" id="PRO_5035262002" evidence="2">
    <location>
        <begin position="20"/>
        <end position="220"/>
    </location>
</feature>
<keyword evidence="4" id="KW-1185">Reference proteome</keyword>
<sequence length="220" mass="24656">MKQSVTLLLAAALVATSFARETSEGVLSRKKLLGQSDPIEAQKQEEEQLRYLQSVQYYYTSYDYSYCQSYKVSNTYNQIVHNFYYNTNTSSRSDYDTCNYNYGGSGDDSKTMTDADKVRLAIAVAVPVALFGVIMVCTICSCICCRPRNQDILEQQNTRIDPLKQIDVNKIKHWTYIRNNIPGSISGQTAAAGMMQQPVAMGQPVQYGQPIPGMMGPPQY</sequence>
<name>A0A8J8NIT2_HALGN</name>
<reference evidence="3" key="1">
    <citation type="submission" date="2019-06" db="EMBL/GenBank/DDBJ databases">
        <authorList>
            <person name="Zheng W."/>
        </authorList>
    </citation>
    <scope>NUCLEOTIDE SEQUENCE</scope>
    <source>
        <strain evidence="3">QDHG01</strain>
    </source>
</reference>
<dbReference type="EMBL" id="RRYP01014472">
    <property type="protein sequence ID" value="TNV75961.1"/>
    <property type="molecule type" value="Genomic_DNA"/>
</dbReference>
<keyword evidence="1" id="KW-0472">Membrane</keyword>
<comment type="caution">
    <text evidence="3">The sequence shown here is derived from an EMBL/GenBank/DDBJ whole genome shotgun (WGS) entry which is preliminary data.</text>
</comment>
<evidence type="ECO:0000313" key="4">
    <source>
        <dbReference type="Proteomes" id="UP000785679"/>
    </source>
</evidence>
<feature type="signal peptide" evidence="2">
    <location>
        <begin position="1"/>
        <end position="19"/>
    </location>
</feature>
<keyword evidence="2" id="KW-0732">Signal</keyword>
<accession>A0A8J8NIT2</accession>
<dbReference type="Proteomes" id="UP000785679">
    <property type="component" value="Unassembled WGS sequence"/>
</dbReference>
<evidence type="ECO:0000256" key="1">
    <source>
        <dbReference type="SAM" id="Phobius"/>
    </source>
</evidence>